<gene>
    <name evidence="1" type="ORF">MBOT_10050</name>
</gene>
<organism evidence="1 2">
    <name type="scientific">Mycobacterium botniense</name>
    <dbReference type="NCBI Taxonomy" id="84962"/>
    <lineage>
        <taxon>Bacteria</taxon>
        <taxon>Bacillati</taxon>
        <taxon>Actinomycetota</taxon>
        <taxon>Actinomycetes</taxon>
        <taxon>Mycobacteriales</taxon>
        <taxon>Mycobacteriaceae</taxon>
        <taxon>Mycobacterium</taxon>
    </lineage>
</organism>
<comment type="caution">
    <text evidence="1">The sequence shown here is derived from an EMBL/GenBank/DDBJ whole genome shotgun (WGS) entry which is preliminary data.</text>
</comment>
<accession>A0A7I9XV90</accession>
<dbReference type="EMBL" id="BLKW01000002">
    <property type="protein sequence ID" value="GFG73640.1"/>
    <property type="molecule type" value="Genomic_DNA"/>
</dbReference>
<reference evidence="1 2" key="1">
    <citation type="journal article" date="2019" name="Emerg. Microbes Infect.">
        <title>Comprehensive subspecies identification of 175 nontuberculous mycobacteria species based on 7547 genomic profiles.</title>
        <authorList>
            <person name="Matsumoto Y."/>
            <person name="Kinjo T."/>
            <person name="Motooka D."/>
            <person name="Nabeya D."/>
            <person name="Jung N."/>
            <person name="Uechi K."/>
            <person name="Horii T."/>
            <person name="Iida T."/>
            <person name="Fujita J."/>
            <person name="Nakamura S."/>
        </authorList>
    </citation>
    <scope>NUCLEOTIDE SEQUENCE [LARGE SCALE GENOMIC DNA]</scope>
    <source>
        <strain evidence="1 2">JCM 17322</strain>
    </source>
</reference>
<protein>
    <submittedName>
        <fullName evidence="1">Uncharacterized protein</fullName>
    </submittedName>
</protein>
<keyword evidence="2" id="KW-1185">Reference proteome</keyword>
<name>A0A7I9XV90_9MYCO</name>
<evidence type="ECO:0000313" key="1">
    <source>
        <dbReference type="EMBL" id="GFG73640.1"/>
    </source>
</evidence>
<dbReference type="Proteomes" id="UP000465361">
    <property type="component" value="Unassembled WGS sequence"/>
</dbReference>
<sequence>MSFFALEYHPLHRRPVRSLTSTNSTYEVAPICGALGIQGTQIAPRTYWAHRNHGCAVETGSLGYQITEVRCGYYEPDGHGKRPPESL</sequence>
<evidence type="ECO:0000313" key="2">
    <source>
        <dbReference type="Proteomes" id="UP000465361"/>
    </source>
</evidence>
<proteinExistence type="predicted"/>
<dbReference type="AlphaFoldDB" id="A0A7I9XV90"/>